<evidence type="ECO:0000313" key="2">
    <source>
        <dbReference type="Proteomes" id="UP000838672"/>
    </source>
</evidence>
<gene>
    <name evidence="1" type="ORF">VST7929_02807</name>
</gene>
<proteinExistence type="predicted"/>
<organism evidence="1 2">
    <name type="scientific">Vibrio stylophorae</name>
    <dbReference type="NCBI Taxonomy" id="659351"/>
    <lineage>
        <taxon>Bacteria</taxon>
        <taxon>Pseudomonadati</taxon>
        <taxon>Pseudomonadota</taxon>
        <taxon>Gammaproteobacteria</taxon>
        <taxon>Vibrionales</taxon>
        <taxon>Vibrionaceae</taxon>
        <taxon>Vibrio</taxon>
    </lineage>
</organism>
<comment type="caution">
    <text evidence="1">The sequence shown here is derived from an EMBL/GenBank/DDBJ whole genome shotgun (WGS) entry which is preliminary data.</text>
</comment>
<dbReference type="Proteomes" id="UP000838672">
    <property type="component" value="Unassembled WGS sequence"/>
</dbReference>
<accession>A0ABM8ZWZ8</accession>
<protein>
    <recommendedName>
        <fullName evidence="3">DUF2753 domain-containing protein</fullName>
    </recommendedName>
</protein>
<dbReference type="Pfam" id="PF10952">
    <property type="entry name" value="DUF2753"/>
    <property type="match status" value="1"/>
</dbReference>
<name>A0ABM8ZWZ8_9VIBR</name>
<evidence type="ECO:0000313" key="1">
    <source>
        <dbReference type="EMBL" id="CAH0535146.1"/>
    </source>
</evidence>
<sequence>MNIAQWENYTLWAQEAQHRGDHVMSMAFYQQALAQAMMADLAQAENSEWLSIKVISCHNLAEFWRQQNEPDLELHYLQLAQEAVSVSIPHCQHQDCDTYVENLGCCKAALVNYLKRHPNPLVAQSVQHLHSADHCQLIARFQLQ</sequence>
<keyword evidence="2" id="KW-1185">Reference proteome</keyword>
<evidence type="ECO:0008006" key="3">
    <source>
        <dbReference type="Google" id="ProtNLM"/>
    </source>
</evidence>
<reference evidence="1" key="1">
    <citation type="submission" date="2021-11" db="EMBL/GenBank/DDBJ databases">
        <authorList>
            <person name="Rodrigo-Torres L."/>
            <person name="Arahal R. D."/>
            <person name="Lucena T."/>
        </authorList>
    </citation>
    <scope>NUCLEOTIDE SEQUENCE</scope>
    <source>
        <strain evidence="1">CECT 7929</strain>
    </source>
</reference>
<dbReference type="InterPro" id="IPR020206">
    <property type="entry name" value="Uncharacterised_VP2110"/>
</dbReference>
<dbReference type="RefSeq" id="WP_237468006.1">
    <property type="nucleotide sequence ID" value="NZ_CAKLDI010000002.1"/>
</dbReference>
<dbReference type="EMBL" id="CAKLDI010000002">
    <property type="protein sequence ID" value="CAH0535146.1"/>
    <property type="molecule type" value="Genomic_DNA"/>
</dbReference>